<dbReference type="AlphaFoldDB" id="A0A1I5RBI6"/>
<name>A0A1I5RBI6_9SPHN</name>
<evidence type="ECO:0000256" key="5">
    <source>
        <dbReference type="RuleBase" id="RU363041"/>
    </source>
</evidence>
<organism evidence="6 7">
    <name type="scientific">Sphingomonas rubra</name>
    <dbReference type="NCBI Taxonomy" id="634430"/>
    <lineage>
        <taxon>Bacteria</taxon>
        <taxon>Pseudomonadati</taxon>
        <taxon>Pseudomonadota</taxon>
        <taxon>Alphaproteobacteria</taxon>
        <taxon>Sphingomonadales</taxon>
        <taxon>Sphingomonadaceae</taxon>
        <taxon>Sphingomonas</taxon>
    </lineage>
</organism>
<gene>
    <name evidence="6" type="ORF">SAMN04488241_103109</name>
</gene>
<keyword evidence="7" id="KW-1185">Reference proteome</keyword>
<dbReference type="Proteomes" id="UP000199586">
    <property type="component" value="Unassembled WGS sequence"/>
</dbReference>
<feature type="transmembrane region" description="Helical" evidence="5">
    <location>
        <begin position="101"/>
        <end position="118"/>
    </location>
</feature>
<feature type="transmembrane region" description="Helical" evidence="5">
    <location>
        <begin position="12"/>
        <end position="38"/>
    </location>
</feature>
<dbReference type="RefSeq" id="WP_093332407.1">
    <property type="nucleotide sequence ID" value="NZ_FOXP01000003.1"/>
</dbReference>
<dbReference type="STRING" id="634430.SAMN04488241_103109"/>
<keyword evidence="5" id="KW-1003">Cell membrane</keyword>
<evidence type="ECO:0000313" key="6">
    <source>
        <dbReference type="EMBL" id="SFP55326.1"/>
    </source>
</evidence>
<dbReference type="PANTHER" id="PTHR43701">
    <property type="entry name" value="MEMBRANE TRANSPORTER PROTEIN MJ0441-RELATED"/>
    <property type="match status" value="1"/>
</dbReference>
<feature type="transmembrane region" description="Helical" evidence="5">
    <location>
        <begin position="138"/>
        <end position="161"/>
    </location>
</feature>
<dbReference type="PANTHER" id="PTHR43701:SF2">
    <property type="entry name" value="MEMBRANE TRANSPORTER PROTEIN YJNA-RELATED"/>
    <property type="match status" value="1"/>
</dbReference>
<dbReference type="EMBL" id="FOXP01000003">
    <property type="protein sequence ID" value="SFP55326.1"/>
    <property type="molecule type" value="Genomic_DNA"/>
</dbReference>
<evidence type="ECO:0000256" key="2">
    <source>
        <dbReference type="ARBA" id="ARBA00022692"/>
    </source>
</evidence>
<evidence type="ECO:0000256" key="4">
    <source>
        <dbReference type="ARBA" id="ARBA00023136"/>
    </source>
</evidence>
<evidence type="ECO:0000313" key="7">
    <source>
        <dbReference type="Proteomes" id="UP000199586"/>
    </source>
</evidence>
<feature type="transmembrane region" description="Helical" evidence="5">
    <location>
        <begin position="44"/>
        <end position="63"/>
    </location>
</feature>
<accession>A0A1I5RBI6</accession>
<dbReference type="Pfam" id="PF01925">
    <property type="entry name" value="TauE"/>
    <property type="match status" value="1"/>
</dbReference>
<feature type="transmembrane region" description="Helical" evidence="5">
    <location>
        <begin position="233"/>
        <end position="250"/>
    </location>
</feature>
<keyword evidence="4 5" id="KW-0472">Membrane</keyword>
<keyword evidence="3 5" id="KW-1133">Transmembrane helix</keyword>
<evidence type="ECO:0000256" key="1">
    <source>
        <dbReference type="ARBA" id="ARBA00004141"/>
    </source>
</evidence>
<proteinExistence type="inferred from homology"/>
<feature type="transmembrane region" description="Helical" evidence="5">
    <location>
        <begin position="173"/>
        <end position="196"/>
    </location>
</feature>
<dbReference type="InterPro" id="IPR002781">
    <property type="entry name" value="TM_pro_TauE-like"/>
</dbReference>
<evidence type="ECO:0000256" key="3">
    <source>
        <dbReference type="ARBA" id="ARBA00022989"/>
    </source>
</evidence>
<comment type="subcellular location">
    <subcellularLocation>
        <location evidence="5">Cell membrane</location>
        <topology evidence="5">Multi-pass membrane protein</topology>
    </subcellularLocation>
    <subcellularLocation>
        <location evidence="1">Membrane</location>
        <topology evidence="1">Multi-pass membrane protein</topology>
    </subcellularLocation>
</comment>
<protein>
    <recommendedName>
        <fullName evidence="5">Probable membrane transporter protein</fullName>
    </recommendedName>
</protein>
<comment type="similarity">
    <text evidence="5">Belongs to the 4-toluene sulfonate uptake permease (TSUP) (TC 2.A.102) family.</text>
</comment>
<dbReference type="OrthoDB" id="9151526at2"/>
<dbReference type="InterPro" id="IPR051598">
    <property type="entry name" value="TSUP/Inactive_protease-like"/>
</dbReference>
<dbReference type="GO" id="GO:0005886">
    <property type="term" value="C:plasma membrane"/>
    <property type="evidence" value="ECO:0007669"/>
    <property type="project" value="UniProtKB-SubCell"/>
</dbReference>
<feature type="transmembrane region" description="Helical" evidence="5">
    <location>
        <begin position="202"/>
        <end position="221"/>
    </location>
</feature>
<reference evidence="7" key="1">
    <citation type="submission" date="2016-10" db="EMBL/GenBank/DDBJ databases">
        <authorList>
            <person name="Varghese N."/>
            <person name="Submissions S."/>
        </authorList>
    </citation>
    <scope>NUCLEOTIDE SEQUENCE [LARGE SCALE GENOMIC DNA]</scope>
    <source>
        <strain evidence="7">CGMCC 1.9113</strain>
    </source>
</reference>
<sequence length="255" mass="25255">MTQLLLGALSGSGVGFTLGLVGGGGSILAVPLMVYVVGVANPHVAIGTSALAVAANAGGNLIAHARAGTVKWRCAALYAGTGVVGALGGSTLGKQIDGQRLLALFALVMVAVGVLMLRGRGNAGDPGADCNRDNAPRVLGYGFGTGAVSGFFGIGGGFLIVPGLIASTGMPMLNAVGSSLVAVTAFGVTTAVNYALSGWIDWPLAAIFVCGGVMGGVAGVAAARRLSDTTGRLRTLFACLVFTVAGYILWRSTGR</sequence>
<keyword evidence="2 5" id="KW-0812">Transmembrane</keyword>